<comment type="caution">
    <text evidence="1">The sequence shown here is derived from an EMBL/GenBank/DDBJ whole genome shotgun (WGS) entry which is preliminary data.</text>
</comment>
<name>A0ACB7ENL3_NIBAL</name>
<protein>
    <submittedName>
        <fullName evidence="1">Uncharacterized protein</fullName>
    </submittedName>
</protein>
<gene>
    <name evidence="1" type="ORF">GBF38_018984</name>
</gene>
<sequence>SSDKEKVDQLQEELLRTQLKYQRMLERLEKENKELRKVVLQKDDKGIHQRKVKKSLIDLYSEVLDILSDYDANYNTQDHLPRVRSNQMHIELRMRKSVKEGQTVSCETISLSVKGPGIQRMVLVDLPGVISTVTTGMASDTKETIFSISKAYMQNPNAIILCIQDGSVDAERSIVTDLVSQMDPQGKRTIFVLTKVDLAEKNLASPSRIQQIVEGKLFPMKALGYFAVVTGKGSSAESIDSIKDYEEDFFQNSRLLRQVAPDSPNFNASSDE</sequence>
<accession>A0ACB7ENL3</accession>
<feature type="non-terminal residue" evidence="1">
    <location>
        <position position="1"/>
    </location>
</feature>
<dbReference type="Proteomes" id="UP000805704">
    <property type="component" value="Chromosome 4"/>
</dbReference>
<reference evidence="1" key="1">
    <citation type="submission" date="2020-04" db="EMBL/GenBank/DDBJ databases">
        <title>A chromosome-scale assembly and high-density genetic map of the yellow drum (Nibea albiflora) genome.</title>
        <authorList>
            <person name="Xu D."/>
            <person name="Zhang W."/>
            <person name="Chen R."/>
            <person name="Tan P."/>
            <person name="Wang L."/>
            <person name="Song H."/>
            <person name="Tian L."/>
            <person name="Zhu Q."/>
            <person name="Wang B."/>
        </authorList>
    </citation>
    <scope>NUCLEOTIDE SEQUENCE</scope>
    <source>
        <strain evidence="1">ZJHYS-2018</strain>
    </source>
</reference>
<keyword evidence="2" id="KW-1185">Reference proteome</keyword>
<proteinExistence type="predicted"/>
<organism evidence="1 2">
    <name type="scientific">Nibea albiflora</name>
    <name type="common">Yellow drum</name>
    <name type="synonym">Corvina albiflora</name>
    <dbReference type="NCBI Taxonomy" id="240163"/>
    <lineage>
        <taxon>Eukaryota</taxon>
        <taxon>Metazoa</taxon>
        <taxon>Chordata</taxon>
        <taxon>Craniata</taxon>
        <taxon>Vertebrata</taxon>
        <taxon>Euteleostomi</taxon>
        <taxon>Actinopterygii</taxon>
        <taxon>Neopterygii</taxon>
        <taxon>Teleostei</taxon>
        <taxon>Neoteleostei</taxon>
        <taxon>Acanthomorphata</taxon>
        <taxon>Eupercaria</taxon>
        <taxon>Sciaenidae</taxon>
        <taxon>Nibea</taxon>
    </lineage>
</organism>
<evidence type="ECO:0000313" key="2">
    <source>
        <dbReference type="Proteomes" id="UP000805704"/>
    </source>
</evidence>
<evidence type="ECO:0000313" key="1">
    <source>
        <dbReference type="EMBL" id="KAG8003737.1"/>
    </source>
</evidence>
<dbReference type="EMBL" id="CM024792">
    <property type="protein sequence ID" value="KAG8003737.1"/>
    <property type="molecule type" value="Genomic_DNA"/>
</dbReference>